<proteinExistence type="predicted"/>
<feature type="transmembrane region" description="Helical" evidence="8">
    <location>
        <begin position="769"/>
        <end position="789"/>
    </location>
</feature>
<dbReference type="RefSeq" id="XP_027195401.1">
    <property type="nucleotide sequence ID" value="XM_027339600.1"/>
</dbReference>
<keyword evidence="2" id="KW-0964">Secreted</keyword>
<dbReference type="Gene3D" id="3.40.190.10">
    <property type="entry name" value="Periplasmic binding protein-like II"/>
    <property type="match status" value="3"/>
</dbReference>
<evidence type="ECO:0000313" key="10">
    <source>
        <dbReference type="Proteomes" id="UP000515146"/>
    </source>
</evidence>
<dbReference type="PRINTS" id="PR00422">
    <property type="entry name" value="TRANSFERRIN"/>
</dbReference>
<dbReference type="InParanoid" id="A0A6P6XRB2"/>
<feature type="disulfide bond" evidence="7">
    <location>
        <begin position="65"/>
        <end position="78"/>
    </location>
</feature>
<feature type="disulfide bond" evidence="7">
    <location>
        <begin position="398"/>
        <end position="416"/>
    </location>
</feature>
<evidence type="ECO:0000256" key="2">
    <source>
        <dbReference type="ARBA" id="ARBA00022525"/>
    </source>
</evidence>
<protein>
    <submittedName>
        <fullName evidence="11">Melanotransferrin-like</fullName>
    </submittedName>
</protein>
<keyword evidence="4 7" id="KW-1015">Disulfide bond</keyword>
<dbReference type="FunFam" id="3.40.190.10:FF:000095">
    <property type="entry name" value="Lactotransferrin"/>
    <property type="match status" value="1"/>
</dbReference>
<dbReference type="GO" id="GO:0005615">
    <property type="term" value="C:extracellular space"/>
    <property type="evidence" value="ECO:0007669"/>
    <property type="project" value="InterPro"/>
</dbReference>
<feature type="disulfide bond" evidence="7">
    <location>
        <begin position="154"/>
        <end position="245"/>
    </location>
</feature>
<dbReference type="OMA" id="YSNMCAL"/>
<comment type="subcellular location">
    <subcellularLocation>
        <location evidence="1">Secreted</location>
    </subcellularLocation>
</comment>
<evidence type="ECO:0000259" key="9">
    <source>
        <dbReference type="PROSITE" id="PS51408"/>
    </source>
</evidence>
<feature type="binding site" evidence="6">
    <location>
        <position position="102"/>
    </location>
    <ligand>
        <name>Fe(3+)</name>
        <dbReference type="ChEBI" id="CHEBI:29034"/>
        <label>1</label>
    </ligand>
</feature>
<keyword evidence="8" id="KW-0472">Membrane</keyword>
<feature type="binding site" evidence="5">
    <location>
        <position position="497"/>
    </location>
    <ligand>
        <name>hydrogencarbonate</name>
        <dbReference type="ChEBI" id="CHEBI:17544"/>
        <label>1</label>
    </ligand>
</feature>
<dbReference type="GO" id="GO:0055037">
    <property type="term" value="C:recycling endosome"/>
    <property type="evidence" value="ECO:0007669"/>
    <property type="project" value="TreeGrafter"/>
</dbReference>
<evidence type="ECO:0000256" key="5">
    <source>
        <dbReference type="PIRSR" id="PIRSR002549-2"/>
    </source>
</evidence>
<feature type="domain" description="Transferrin-like" evidence="9">
    <location>
        <begin position="53"/>
        <end position="379"/>
    </location>
</feature>
<feature type="disulfide bond" evidence="7">
    <location>
        <begin position="56"/>
        <end position="87"/>
    </location>
</feature>
<dbReference type="CDD" id="cd13529">
    <property type="entry name" value="PBP2_transferrin"/>
    <property type="match status" value="2"/>
</dbReference>
<dbReference type="GO" id="GO:0006826">
    <property type="term" value="P:iron ion transport"/>
    <property type="evidence" value="ECO:0007669"/>
    <property type="project" value="TreeGrafter"/>
</dbReference>
<dbReference type="GO" id="GO:0046872">
    <property type="term" value="F:metal ion binding"/>
    <property type="evidence" value="ECO:0007669"/>
    <property type="project" value="UniProtKB-KW"/>
</dbReference>
<keyword evidence="8" id="KW-0812">Transmembrane</keyword>
<evidence type="ECO:0000256" key="6">
    <source>
        <dbReference type="PIRSR" id="PIRSR002549-3"/>
    </source>
</evidence>
<evidence type="ECO:0000256" key="8">
    <source>
        <dbReference type="SAM" id="Phobius"/>
    </source>
</evidence>
<dbReference type="GO" id="GO:0005886">
    <property type="term" value="C:plasma membrane"/>
    <property type="evidence" value="ECO:0007669"/>
    <property type="project" value="TreeGrafter"/>
</dbReference>
<dbReference type="InterPro" id="IPR018195">
    <property type="entry name" value="Transferrin_Fe_BS"/>
</dbReference>
<dbReference type="PANTHER" id="PTHR11485:SF57">
    <property type="entry name" value="TRANSFERRIN"/>
    <property type="match status" value="1"/>
</dbReference>
<feature type="disulfide bond" evidence="7">
    <location>
        <begin position="196"/>
        <end position="222"/>
    </location>
</feature>
<keyword evidence="6" id="KW-0408">Iron</keyword>
<dbReference type="PROSITE" id="PS00205">
    <property type="entry name" value="TRANSFERRIN_LIKE_1"/>
    <property type="match status" value="1"/>
</dbReference>
<keyword evidence="10" id="KW-1185">Reference proteome</keyword>
<sequence length="790" mass="90652">MIHLSSSSTIYRLMNRLISIIISINIIILFMNDFLLFDHHHLRLLLSNAQLRTRICVPQSVYDDCNQMADNIPGLFSCINARDKFECMRLLDRDEADIVNLDAEEIYMAGRLYNLEPFVREEYNGNNYLQRTAVLVRRDVKIHSLIDLKNKRACLGPYNDLYRWNIPLGILSYYETMVPDCRSELQTVEKFFLEACAAGNWSTDLFLDEQLKRKHRRLCSLCRDNVYGLCSEQDSFAGPDGSIKCMTEGLGEIAFTTIEMAVDYFAQRTIMSSMYEFLCMDGTRMAITSRGCHWAKHPTNAFVIRSGRDRNKDIYFRTLQMVYNRFSKLRPSWFDKSFVSSLNVTQLIQLFPSNPNNGPMRYDHYLEFFIPSIEKQMQGCPKRNITFCLSKEGELSKCQKLQKAAFSRRIHPPIRCYQADSEETCIRLINERKADLMILSPDRFYYGARYQSLQALAKIESNDPQYSVAVVRSNSDLSMLSQMKHKRSCHSGFGHLASWTIPIGSLIRDELVEPTSCNRAQIIVDYFSASCVPGAADARINPNGTGVKQLCSQCIGDERGHHHCDLDFGERFSGEDGAIRCLVEGRGDVAFVSHDTILRLTNSRFPTNWAKDLKSSDFRLLCRIPKDLFDPRTGGTLRGNSIDDVNDFVNNNNNGGNGVGRTLLHATIYDYNRCHIQAIPDSIIATSIFTPYDIRLDAMYILNQLSETFFGKYKTSFLIAGMFRNRSDIMFSDRAQKIQLFRPDISLEETLGDFLPYLESNDLITCGCIIENLSFILIIFTTFLYYILLY</sequence>
<dbReference type="PANTHER" id="PTHR11485">
    <property type="entry name" value="TRANSFERRIN"/>
    <property type="match status" value="1"/>
</dbReference>
<feature type="disulfide bond" evidence="7">
    <location>
        <begin position="489"/>
        <end position="581"/>
    </location>
</feature>
<dbReference type="GO" id="GO:0005769">
    <property type="term" value="C:early endosome"/>
    <property type="evidence" value="ECO:0007669"/>
    <property type="project" value="TreeGrafter"/>
</dbReference>
<dbReference type="SUPFAM" id="SSF53850">
    <property type="entry name" value="Periplasmic binding protein-like II"/>
    <property type="match status" value="2"/>
</dbReference>
<evidence type="ECO:0000256" key="7">
    <source>
        <dbReference type="PIRSR" id="PIRSR002549-4"/>
    </source>
</evidence>
<feature type="transmembrane region" description="Helical" evidence="8">
    <location>
        <begin position="17"/>
        <end position="37"/>
    </location>
</feature>
<evidence type="ECO:0000256" key="1">
    <source>
        <dbReference type="ARBA" id="ARBA00004613"/>
    </source>
</evidence>
<keyword evidence="3" id="KW-0677">Repeat</keyword>
<dbReference type="PIRSF" id="PIRSF002549">
    <property type="entry name" value="Transferrin"/>
    <property type="match status" value="1"/>
</dbReference>
<name>A0A6P6XRB2_DERPT</name>
<evidence type="ECO:0000313" key="11">
    <source>
        <dbReference type="RefSeq" id="XP_027195401.1"/>
    </source>
</evidence>
<keyword evidence="8" id="KW-1133">Transmembrane helix</keyword>
<dbReference type="InterPro" id="IPR001156">
    <property type="entry name" value="Transferrin-like_dom"/>
</dbReference>
<dbReference type="InterPro" id="IPR016357">
    <property type="entry name" value="Transferrin"/>
</dbReference>
<dbReference type="PROSITE" id="PS51408">
    <property type="entry name" value="TRANSFERRIN_LIKE_4"/>
    <property type="match status" value="2"/>
</dbReference>
<feature type="disulfide bond" evidence="7">
    <location>
        <begin position="279"/>
        <end position="292"/>
    </location>
</feature>
<dbReference type="SMART" id="SM00094">
    <property type="entry name" value="TR_FER"/>
    <property type="match status" value="2"/>
</dbReference>
<dbReference type="Proteomes" id="UP000515146">
    <property type="component" value="Unplaced"/>
</dbReference>
<dbReference type="Pfam" id="PF00405">
    <property type="entry name" value="Transferrin"/>
    <property type="match status" value="2"/>
</dbReference>
<feature type="disulfide bond" evidence="7">
    <location>
        <begin position="388"/>
        <end position="425"/>
    </location>
</feature>
<evidence type="ECO:0000256" key="3">
    <source>
        <dbReference type="ARBA" id="ARBA00022737"/>
    </source>
</evidence>
<feature type="domain" description="Transferrin-like" evidence="9">
    <location>
        <begin position="385"/>
        <end position="752"/>
    </location>
</feature>
<organism evidence="10 11">
    <name type="scientific">Dermatophagoides pteronyssinus</name>
    <name type="common">European house dust mite</name>
    <dbReference type="NCBI Taxonomy" id="6956"/>
    <lineage>
        <taxon>Eukaryota</taxon>
        <taxon>Metazoa</taxon>
        <taxon>Ecdysozoa</taxon>
        <taxon>Arthropoda</taxon>
        <taxon>Chelicerata</taxon>
        <taxon>Arachnida</taxon>
        <taxon>Acari</taxon>
        <taxon>Acariformes</taxon>
        <taxon>Sarcoptiformes</taxon>
        <taxon>Astigmata</taxon>
        <taxon>Psoroptidia</taxon>
        <taxon>Analgoidea</taxon>
        <taxon>Pyroglyphidae</taxon>
        <taxon>Dermatophagoidinae</taxon>
        <taxon>Dermatophagoides</taxon>
    </lineage>
</organism>
<accession>A0A6P6XRB2</accession>
<gene>
    <name evidence="11" type="primary">LOC113789995</name>
</gene>
<feature type="disulfide bond" evidence="7">
    <location>
        <begin position="551"/>
        <end position="564"/>
    </location>
</feature>
<dbReference type="KEGG" id="dpte:113789995"/>
<keyword evidence="6" id="KW-0479">Metal-binding</keyword>
<feature type="disulfide bond" evidence="7">
    <location>
        <begin position="531"/>
        <end position="554"/>
    </location>
</feature>
<dbReference type="OrthoDB" id="5914301at2759"/>
<evidence type="ECO:0000256" key="4">
    <source>
        <dbReference type="ARBA" id="ARBA00023157"/>
    </source>
</evidence>
<dbReference type="AlphaFoldDB" id="A0A6P6XRB2"/>
<reference evidence="11" key="1">
    <citation type="submission" date="2025-08" db="UniProtKB">
        <authorList>
            <consortium name="RefSeq"/>
        </authorList>
    </citation>
    <scope>IDENTIFICATION</scope>
    <source>
        <strain evidence="11">Airmid</strain>
    </source>
</reference>